<sequence length="487" mass="56008">MPSFQDGGSAGSPGDNRAERLYFIWHECQPQSIQQDYEICDRTVEEIRITDDILLEQHMFISEIRRRNEEYQQDGDQTSFENRPSKKELQWWLDWVTQKNGLPIQKMKAKIPRVTTYTDASDLGWGVASQELETAGRWTEKEKETSINMRELTAIYFALKLHAKKYRGSTIKIYTDNMTALKYTVKDGGTASALLQDLAVQIQDLCNQYQLDVQYHHIPDPKKNISDHKPKNGSIENRCICRSPQQEITTLLKLKTGSRGGTSRCVQPEMEGKGDVFIPTMEVHTSSNTQTQTRKSQGSSTSDALLADTTLVPNGEQVGTADSTNIFQNQEMNEGLKLEETEYLNESTRRSTRKTYDAAWKKWTSWCEQQEPKINPTNYQVITVLKFLMEHKEFSSQTLNGLRSAIASVWKVLHPSEIPLAKQDIIRSFFEAKRQQEIKIPTQQELMTWDTNVLLKSIKEKWLNMDTLEIYELQKKALMLITLATMA</sequence>
<comment type="caution">
    <text evidence="3">The sequence shown here is derived from an EMBL/GenBank/DDBJ whole genome shotgun (WGS) entry which is preliminary data.</text>
</comment>
<dbReference type="SUPFAM" id="SSF53098">
    <property type="entry name" value="Ribonuclease H-like"/>
    <property type="match status" value="1"/>
</dbReference>
<dbReference type="GO" id="GO:0004523">
    <property type="term" value="F:RNA-DNA hybrid ribonuclease activity"/>
    <property type="evidence" value="ECO:0007669"/>
    <property type="project" value="InterPro"/>
</dbReference>
<dbReference type="InterPro" id="IPR036397">
    <property type="entry name" value="RNaseH_sf"/>
</dbReference>
<dbReference type="AlphaFoldDB" id="A0A8H7VBR0"/>
<dbReference type="InterPro" id="IPR012337">
    <property type="entry name" value="RNaseH-like_sf"/>
</dbReference>
<accession>A0A8H7VBR0</accession>
<evidence type="ECO:0000256" key="1">
    <source>
        <dbReference type="ARBA" id="ARBA00023125"/>
    </source>
</evidence>
<organism evidence="3 4">
    <name type="scientific">Circinella minor</name>
    <dbReference type="NCBI Taxonomy" id="1195481"/>
    <lineage>
        <taxon>Eukaryota</taxon>
        <taxon>Fungi</taxon>
        <taxon>Fungi incertae sedis</taxon>
        <taxon>Mucoromycota</taxon>
        <taxon>Mucoromycotina</taxon>
        <taxon>Mucoromycetes</taxon>
        <taxon>Mucorales</taxon>
        <taxon>Lichtheimiaceae</taxon>
        <taxon>Circinella</taxon>
    </lineage>
</organism>
<dbReference type="GO" id="GO:0003677">
    <property type="term" value="F:DNA binding"/>
    <property type="evidence" value="ECO:0007669"/>
    <property type="project" value="UniProtKB-KW"/>
</dbReference>
<dbReference type="OrthoDB" id="2205097at2759"/>
<keyword evidence="1" id="KW-0238">DNA-binding</keyword>
<protein>
    <recommendedName>
        <fullName evidence="2">RNase H type-1 domain-containing protein</fullName>
    </recommendedName>
</protein>
<proteinExistence type="predicted"/>
<evidence type="ECO:0000313" key="4">
    <source>
        <dbReference type="Proteomes" id="UP000646827"/>
    </source>
</evidence>
<dbReference type="Gene3D" id="1.10.150.130">
    <property type="match status" value="1"/>
</dbReference>
<dbReference type="PANTHER" id="PTHR33050">
    <property type="entry name" value="REVERSE TRANSCRIPTASE DOMAIN-CONTAINING PROTEIN"/>
    <property type="match status" value="1"/>
</dbReference>
<reference evidence="3 4" key="1">
    <citation type="submission" date="2020-12" db="EMBL/GenBank/DDBJ databases">
        <title>Metabolic potential, ecology and presence of endohyphal bacteria is reflected in genomic diversity of Mucoromycotina.</title>
        <authorList>
            <person name="Muszewska A."/>
            <person name="Okrasinska A."/>
            <person name="Steczkiewicz K."/>
            <person name="Drgas O."/>
            <person name="Orlowska M."/>
            <person name="Perlinska-Lenart U."/>
            <person name="Aleksandrzak-Piekarczyk T."/>
            <person name="Szatraj K."/>
            <person name="Zielenkiewicz U."/>
            <person name="Pilsyk S."/>
            <person name="Malc E."/>
            <person name="Mieczkowski P."/>
            <person name="Kruszewska J.S."/>
            <person name="Biernat P."/>
            <person name="Pawlowska J."/>
        </authorList>
    </citation>
    <scope>NUCLEOTIDE SEQUENCE [LARGE SCALE GENOMIC DNA]</scope>
    <source>
        <strain evidence="3 4">CBS 142.35</strain>
    </source>
</reference>
<keyword evidence="4" id="KW-1185">Reference proteome</keyword>
<dbReference type="InterPro" id="IPR002156">
    <property type="entry name" value="RNaseH_domain"/>
</dbReference>
<dbReference type="SUPFAM" id="SSF47823">
    <property type="entry name" value="lambda integrase-like, N-terminal domain"/>
    <property type="match status" value="1"/>
</dbReference>
<dbReference type="PANTHER" id="PTHR33050:SF7">
    <property type="entry name" value="RIBONUCLEASE H"/>
    <property type="match status" value="1"/>
</dbReference>
<dbReference type="EMBL" id="JAEPRB010000306">
    <property type="protein sequence ID" value="KAG2217341.1"/>
    <property type="molecule type" value="Genomic_DNA"/>
</dbReference>
<dbReference type="CDD" id="cd09275">
    <property type="entry name" value="RNase_HI_RT_DIRS1"/>
    <property type="match status" value="1"/>
</dbReference>
<feature type="domain" description="RNase H type-1" evidence="2">
    <location>
        <begin position="110"/>
        <end position="249"/>
    </location>
</feature>
<gene>
    <name evidence="3" type="ORF">INT45_009098</name>
</gene>
<dbReference type="InterPro" id="IPR052055">
    <property type="entry name" value="Hepadnavirus_pol/RT"/>
</dbReference>
<evidence type="ECO:0000313" key="3">
    <source>
        <dbReference type="EMBL" id="KAG2217341.1"/>
    </source>
</evidence>
<dbReference type="Gene3D" id="3.30.420.10">
    <property type="entry name" value="Ribonuclease H-like superfamily/Ribonuclease H"/>
    <property type="match status" value="1"/>
</dbReference>
<dbReference type="Proteomes" id="UP000646827">
    <property type="component" value="Unassembled WGS sequence"/>
</dbReference>
<name>A0A8H7VBR0_9FUNG</name>
<dbReference type="PROSITE" id="PS50879">
    <property type="entry name" value="RNASE_H_1"/>
    <property type="match status" value="1"/>
</dbReference>
<dbReference type="InterPro" id="IPR010998">
    <property type="entry name" value="Integrase_recombinase_N"/>
</dbReference>
<evidence type="ECO:0000259" key="2">
    <source>
        <dbReference type="PROSITE" id="PS50879"/>
    </source>
</evidence>